<keyword evidence="1" id="KW-1133">Transmembrane helix</keyword>
<dbReference type="EMBL" id="FOTB01000001">
    <property type="protein sequence ID" value="SFK51448.1"/>
    <property type="molecule type" value="Genomic_DNA"/>
</dbReference>
<dbReference type="Proteomes" id="UP000034029">
    <property type="component" value="Chromosome"/>
</dbReference>
<proteinExistence type="predicted"/>
<accession>A0A0F7HJF1</accession>
<dbReference type="Proteomes" id="UP000183090">
    <property type="component" value="Unassembled WGS sequence"/>
</dbReference>
<sequence>MAAMYNLLKETSFYEDFIQHYNMDNTLIWLVILILLMYYIFTFFNSITKVFADENKINSLTNIIIIIILVFFTEYSCHTAFIHHYYRFHEII</sequence>
<evidence type="ECO:0000313" key="3">
    <source>
        <dbReference type="EMBL" id="SFK51448.1"/>
    </source>
</evidence>
<evidence type="ECO:0000313" key="2">
    <source>
        <dbReference type="EMBL" id="AKG73491.1"/>
    </source>
</evidence>
<evidence type="ECO:0000313" key="4">
    <source>
        <dbReference type="Proteomes" id="UP000034029"/>
    </source>
</evidence>
<dbReference type="KEGG" id="shv:AAT16_04240"/>
<dbReference type="EMBL" id="CP011366">
    <property type="protein sequence ID" value="AKG73491.1"/>
    <property type="molecule type" value="Genomic_DNA"/>
</dbReference>
<dbReference type="AlphaFoldDB" id="A0A0F7HJF1"/>
<keyword evidence="4" id="KW-1185">Reference proteome</keyword>
<reference evidence="3 5" key="3">
    <citation type="submission" date="2016-10" db="EMBL/GenBank/DDBJ databases">
        <authorList>
            <person name="Varghese N."/>
            <person name="Submissions S."/>
        </authorList>
    </citation>
    <scope>NUCLEOTIDE SEQUENCE [LARGE SCALE GENOMIC DNA]</scope>
    <source>
        <strain evidence="3 5">CGMCC 1.6501</strain>
    </source>
</reference>
<gene>
    <name evidence="2" type="ORF">AAT16_04240</name>
    <name evidence="3" type="ORF">SAMN05216235_0085</name>
</gene>
<protein>
    <submittedName>
        <fullName evidence="3">Uncharacterized protein</fullName>
    </submittedName>
</protein>
<evidence type="ECO:0000256" key="1">
    <source>
        <dbReference type="SAM" id="Phobius"/>
    </source>
</evidence>
<feature type="transmembrane region" description="Helical" evidence="1">
    <location>
        <begin position="27"/>
        <end position="48"/>
    </location>
</feature>
<name>A0A0F7HJF1_9STAP</name>
<organism evidence="3 5">
    <name type="scientific">Salinicoccus halodurans</name>
    <dbReference type="NCBI Taxonomy" id="407035"/>
    <lineage>
        <taxon>Bacteria</taxon>
        <taxon>Bacillati</taxon>
        <taxon>Bacillota</taxon>
        <taxon>Bacilli</taxon>
        <taxon>Bacillales</taxon>
        <taxon>Staphylococcaceae</taxon>
        <taxon>Salinicoccus</taxon>
    </lineage>
</organism>
<feature type="transmembrane region" description="Helical" evidence="1">
    <location>
        <begin position="60"/>
        <end position="86"/>
    </location>
</feature>
<evidence type="ECO:0000313" key="5">
    <source>
        <dbReference type="Proteomes" id="UP000183090"/>
    </source>
</evidence>
<reference evidence="2 4" key="1">
    <citation type="journal article" date="2015" name="Int. J. Syst. Evol. Microbiol.">
        <title>Complete genome sequence of Salinicoccus halodurans H3B36, isolated from the Qaidam Basin in China.</title>
        <authorList>
            <person name="Jiang K."/>
            <person name="Xue Y."/>
            <person name="Ma Y."/>
        </authorList>
    </citation>
    <scope>NUCLEOTIDE SEQUENCE [LARGE SCALE GENOMIC DNA]</scope>
    <source>
        <strain evidence="2 4">H3B36</strain>
    </source>
</reference>
<reference evidence="4" key="2">
    <citation type="submission" date="2015-04" db="EMBL/GenBank/DDBJ databases">
        <title>Complete genome sequence of Salinicoccus halodurans strain H3B36, isolated from the Qaidam basin of China.</title>
        <authorList>
            <person name="Ma Y."/>
            <person name="Jiang K."/>
            <person name="Xue Y."/>
        </authorList>
    </citation>
    <scope>NUCLEOTIDE SEQUENCE [LARGE SCALE GENOMIC DNA]</scope>
    <source>
        <strain evidence="4">H3B36</strain>
    </source>
</reference>
<keyword evidence="1" id="KW-0472">Membrane</keyword>
<keyword evidence="1" id="KW-0812">Transmembrane</keyword>